<organism evidence="1 2">
    <name type="scientific">Staurois parvus</name>
    <dbReference type="NCBI Taxonomy" id="386267"/>
    <lineage>
        <taxon>Eukaryota</taxon>
        <taxon>Metazoa</taxon>
        <taxon>Chordata</taxon>
        <taxon>Craniata</taxon>
        <taxon>Vertebrata</taxon>
        <taxon>Euteleostomi</taxon>
        <taxon>Amphibia</taxon>
        <taxon>Batrachia</taxon>
        <taxon>Anura</taxon>
        <taxon>Neobatrachia</taxon>
        <taxon>Ranoidea</taxon>
        <taxon>Ranidae</taxon>
        <taxon>Staurois</taxon>
    </lineage>
</organism>
<dbReference type="EMBL" id="CATNWA010019983">
    <property type="protein sequence ID" value="CAI9616112.1"/>
    <property type="molecule type" value="Genomic_DNA"/>
</dbReference>
<sequence>MLFAALAVGEFGRLMNLRFRHSSDMQSWYGRSPEQGRMLGWETGAMS</sequence>
<name>A0ABN9H513_9NEOB</name>
<accession>A0ABN9H513</accession>
<reference evidence="1" key="1">
    <citation type="submission" date="2023-05" db="EMBL/GenBank/DDBJ databases">
        <authorList>
            <person name="Stuckert A."/>
        </authorList>
    </citation>
    <scope>NUCLEOTIDE SEQUENCE</scope>
</reference>
<evidence type="ECO:0000313" key="2">
    <source>
        <dbReference type="Proteomes" id="UP001162483"/>
    </source>
</evidence>
<comment type="caution">
    <text evidence="1">The sequence shown here is derived from an EMBL/GenBank/DDBJ whole genome shotgun (WGS) entry which is preliminary data.</text>
</comment>
<dbReference type="Proteomes" id="UP001162483">
    <property type="component" value="Unassembled WGS sequence"/>
</dbReference>
<keyword evidence="2" id="KW-1185">Reference proteome</keyword>
<gene>
    <name evidence="1" type="ORF">SPARVUS_LOCUS15326269</name>
</gene>
<proteinExistence type="predicted"/>
<protein>
    <submittedName>
        <fullName evidence="1">Uncharacterized protein</fullName>
    </submittedName>
</protein>
<evidence type="ECO:0000313" key="1">
    <source>
        <dbReference type="EMBL" id="CAI9616112.1"/>
    </source>
</evidence>